<protein>
    <submittedName>
        <fullName evidence="1">Uncharacterized protein</fullName>
    </submittedName>
</protein>
<sequence length="194" mass="20947">MGPLVQKVIGSTRRYFETICARLISAPSGSAGSDLDGRLARKNTHIAFANLGNAFKRMMLEPKAQQKYVAELNDLLIQSHALAAHIAAVAPALTQTADSAALQRLTRSSLARALDTVRENLKQAEAGSGAPGNWLQSYKALARALDEMVVNVEKTGMETAEITSELKLLAYQCKQMLSCSYLICKDASAIRLPV</sequence>
<evidence type="ECO:0000313" key="2">
    <source>
        <dbReference type="Proteomes" id="UP000054051"/>
    </source>
</evidence>
<dbReference type="Proteomes" id="UP000054051">
    <property type="component" value="Unassembled WGS sequence"/>
</dbReference>
<gene>
    <name evidence="1" type="ORF">CAGGBEG34_160004</name>
</gene>
<keyword evidence="2" id="KW-1185">Reference proteome</keyword>
<organism evidence="1 2">
    <name type="scientific">Candidatus Glomeribacter gigasporarum BEG34</name>
    <dbReference type="NCBI Taxonomy" id="1070319"/>
    <lineage>
        <taxon>Bacteria</taxon>
        <taxon>Pseudomonadati</taxon>
        <taxon>Pseudomonadota</taxon>
        <taxon>Betaproteobacteria</taxon>
        <taxon>Burkholderiales</taxon>
        <taxon>Burkholderiaceae</taxon>
        <taxon>Candidatus Glomeribacter</taxon>
    </lineage>
</organism>
<proteinExistence type="predicted"/>
<name>G2J7F1_9BURK</name>
<dbReference type="EMBL" id="CAFB01000032">
    <property type="protein sequence ID" value="CCD28696.1"/>
    <property type="molecule type" value="Genomic_DNA"/>
</dbReference>
<dbReference type="eggNOG" id="COG1289">
    <property type="taxonomic scope" value="Bacteria"/>
</dbReference>
<reference evidence="1 2" key="1">
    <citation type="submission" date="2011-08" db="EMBL/GenBank/DDBJ databases">
        <title>The genome of the obligate endobacterium of an arbuscular mycorrhizal fungus reveals an interphylum network of nutritional interactions.</title>
        <authorList>
            <person name="Ghignone S."/>
            <person name="Salvioli A."/>
            <person name="Anca I."/>
            <person name="Lumini E."/>
            <person name="Ortu G."/>
            <person name="Petiti L."/>
            <person name="Cruveiller S."/>
            <person name="Bianciotto V."/>
            <person name="Piffanelli P."/>
            <person name="Lanfranco L."/>
            <person name="Bonfante P."/>
        </authorList>
    </citation>
    <scope>NUCLEOTIDE SEQUENCE [LARGE SCALE GENOMIC DNA]</scope>
    <source>
        <strain evidence="1 2">BEG34</strain>
    </source>
</reference>
<evidence type="ECO:0000313" key="1">
    <source>
        <dbReference type="EMBL" id="CCD28696.1"/>
    </source>
</evidence>
<comment type="caution">
    <text evidence="1">The sequence shown here is derived from an EMBL/GenBank/DDBJ whole genome shotgun (WGS) entry which is preliminary data.</text>
</comment>
<dbReference type="STRING" id="1070319.CAGGBEG34_160004"/>
<accession>G2J7F1</accession>
<dbReference type="AlphaFoldDB" id="G2J7F1"/>